<dbReference type="InterPro" id="IPR017213">
    <property type="entry name" value="Peptidase_S54_rhomboid_met"/>
</dbReference>
<accession>Q4T7D8</accession>
<feature type="transmembrane region" description="Helical" evidence="10">
    <location>
        <begin position="323"/>
        <end position="341"/>
    </location>
</feature>
<evidence type="ECO:0000256" key="3">
    <source>
        <dbReference type="ARBA" id="ARBA00009045"/>
    </source>
</evidence>
<comment type="subcellular location">
    <subcellularLocation>
        <location evidence="2">Membrane</location>
        <topology evidence="2">Multi-pass membrane protein</topology>
    </subcellularLocation>
</comment>
<gene>
    <name evidence="12" type="ORF">GSTENG00005776001</name>
</gene>
<dbReference type="OrthoDB" id="418595at2759"/>
<evidence type="ECO:0000256" key="10">
    <source>
        <dbReference type="SAM" id="Phobius"/>
    </source>
</evidence>
<protein>
    <recommendedName>
        <fullName evidence="4">rhomboid protease</fullName>
        <ecNumber evidence="4">3.4.21.105</ecNumber>
    </recommendedName>
</protein>
<evidence type="ECO:0000256" key="7">
    <source>
        <dbReference type="ARBA" id="ARBA00023136"/>
    </source>
</evidence>
<dbReference type="GO" id="GO:0016020">
    <property type="term" value="C:membrane"/>
    <property type="evidence" value="ECO:0007669"/>
    <property type="project" value="UniProtKB-SubCell"/>
</dbReference>
<dbReference type="PANTHER" id="PTHR45840">
    <property type="entry name" value="RHOMBOID-RELATED PROTEIN"/>
    <property type="match status" value="1"/>
</dbReference>
<comment type="similarity">
    <text evidence="3 8">Belongs to the peptidase S54 family.</text>
</comment>
<dbReference type="InterPro" id="IPR035952">
    <property type="entry name" value="Rhomboid-like_sf"/>
</dbReference>
<dbReference type="InterPro" id="IPR051739">
    <property type="entry name" value="Rhomboid_IM_Serine_Proteases"/>
</dbReference>
<dbReference type="SUPFAM" id="SSF47473">
    <property type="entry name" value="EF-hand"/>
    <property type="match status" value="1"/>
</dbReference>
<keyword evidence="7 10" id="KW-0472">Membrane</keyword>
<feature type="transmembrane region" description="Helical" evidence="10">
    <location>
        <begin position="234"/>
        <end position="251"/>
    </location>
</feature>
<feature type="transmembrane region" description="Helical" evidence="10">
    <location>
        <begin position="257"/>
        <end position="276"/>
    </location>
</feature>
<sequence>QYDPDSSGFISTERFRDLLATHGSELDPHKLEVLLALTNGNADGKICYQDFVNLMSNKRSNSFRRAILQGSRQLRGCSLRDEVGLGLSQRLVRHVAYETLPREVDRKWYFDSYTYCPPPWLILTITIAEVRRAVMLECLRRSSLTMLSPVSLLPSQVVVFMYYGFQLDRLVLQVSSPSFLKSPLPYHPQLRAQAWRYLSYIFMHTGIEHLGLNMAMQLLVGVPLEMVHGALRIGLVYVCGVLAGSLAVSVTDMTAPVVGSSGGVYALVSAHLANVVMNWSGMKCQFKLFRMAMALVCMSVEFGRAVWLRFYPPAFPPCPNPSFVAHLGGVLVGLTLGVVVLQNYEQRLQQQTLFWIFFCVYTLFVFCAVFWNIFAYSLLDVRLPPPP</sequence>
<evidence type="ECO:0000256" key="8">
    <source>
        <dbReference type="PIRNR" id="PIRNR037470"/>
    </source>
</evidence>
<feature type="transmembrane region" description="Helical" evidence="10">
    <location>
        <begin position="288"/>
        <end position="311"/>
    </location>
</feature>
<dbReference type="MEROPS" id="S54.006"/>
<dbReference type="Gene3D" id="1.20.1540.10">
    <property type="entry name" value="Rhomboid-like"/>
    <property type="match status" value="1"/>
</dbReference>
<dbReference type="Pfam" id="PF01694">
    <property type="entry name" value="Rhomboid"/>
    <property type="match status" value="1"/>
</dbReference>
<proteinExistence type="inferred from homology"/>
<dbReference type="KEGG" id="tng:GSTEN00005776G001"/>
<dbReference type="FunFam" id="1.10.238.10:FF:000279">
    <property type="entry name" value="Rhomboid, veinlet-like 3 (Drosophila)"/>
    <property type="match status" value="1"/>
</dbReference>
<dbReference type="InterPro" id="IPR022764">
    <property type="entry name" value="Peptidase_S54_rhomboid_dom"/>
</dbReference>
<feature type="transmembrane region" description="Helical" evidence="10">
    <location>
        <begin position="353"/>
        <end position="379"/>
    </location>
</feature>
<dbReference type="FunFam" id="1.20.1540.10:FF:000002">
    <property type="entry name" value="Rhomboid, veinlet-like 3 (Drosophila)"/>
    <property type="match status" value="1"/>
</dbReference>
<keyword evidence="5 10" id="KW-0812">Transmembrane</keyword>
<dbReference type="AlphaFoldDB" id="Q4T7D8"/>
<feature type="domain" description="EF-hand" evidence="11">
    <location>
        <begin position="1"/>
        <end position="25"/>
    </location>
</feature>
<evidence type="ECO:0000256" key="9">
    <source>
        <dbReference type="PIRSR" id="PIRSR037470-50"/>
    </source>
</evidence>
<reference evidence="12" key="1">
    <citation type="journal article" date="2004" name="Nature">
        <title>Genome duplication in the teleost fish Tetraodon nigroviridis reveals the early vertebrate proto-karyotype.</title>
        <authorList>
            <person name="Jaillon O."/>
            <person name="Aury J.-M."/>
            <person name="Brunet F."/>
            <person name="Petit J.-L."/>
            <person name="Stange-Thomann N."/>
            <person name="Mauceli E."/>
            <person name="Bouneau L."/>
            <person name="Fischer C."/>
            <person name="Ozouf-Costaz C."/>
            <person name="Bernot A."/>
            <person name="Nicaud S."/>
            <person name="Jaffe D."/>
            <person name="Fisher S."/>
            <person name="Lutfalla G."/>
            <person name="Dossat C."/>
            <person name="Segurens B."/>
            <person name="Dasilva C."/>
            <person name="Salanoubat M."/>
            <person name="Levy M."/>
            <person name="Boudet N."/>
            <person name="Castellano S."/>
            <person name="Anthouard V."/>
            <person name="Jubin C."/>
            <person name="Castelli V."/>
            <person name="Katinka M."/>
            <person name="Vacherie B."/>
            <person name="Biemont C."/>
            <person name="Skalli Z."/>
            <person name="Cattolico L."/>
            <person name="Poulain J."/>
            <person name="De Berardinis V."/>
            <person name="Cruaud C."/>
            <person name="Duprat S."/>
            <person name="Brottier P."/>
            <person name="Coutanceau J.-P."/>
            <person name="Gouzy J."/>
            <person name="Parra G."/>
            <person name="Lardier G."/>
            <person name="Chapple C."/>
            <person name="McKernan K.J."/>
            <person name="McEwan P."/>
            <person name="Bosak S."/>
            <person name="Kellis M."/>
            <person name="Volff J.-N."/>
            <person name="Guigo R."/>
            <person name="Zody M.C."/>
            <person name="Mesirov J."/>
            <person name="Lindblad-Toh K."/>
            <person name="Birren B."/>
            <person name="Nusbaum C."/>
            <person name="Kahn D."/>
            <person name="Robinson-Rechavi M."/>
            <person name="Laudet V."/>
            <person name="Schachter V."/>
            <person name="Quetier F."/>
            <person name="Saurin W."/>
            <person name="Scarpelli C."/>
            <person name="Wincker P."/>
            <person name="Lander E.S."/>
            <person name="Weissenbach J."/>
            <person name="Roest Crollius H."/>
        </authorList>
    </citation>
    <scope>NUCLEOTIDE SEQUENCE [LARGE SCALE GENOMIC DNA]</scope>
</reference>
<name>Q4T7D8_TETNG</name>
<reference evidence="12" key="2">
    <citation type="submission" date="2004-02" db="EMBL/GenBank/DDBJ databases">
        <authorList>
            <consortium name="Genoscope"/>
            <consortium name="Whitehead Institute Centre for Genome Research"/>
        </authorList>
    </citation>
    <scope>NUCLEOTIDE SEQUENCE</scope>
</reference>
<feature type="active site" evidence="9">
    <location>
        <position position="326"/>
    </location>
</feature>
<dbReference type="Gene3D" id="1.10.238.10">
    <property type="entry name" value="EF-hand"/>
    <property type="match status" value="1"/>
</dbReference>
<dbReference type="SUPFAM" id="SSF144091">
    <property type="entry name" value="Rhomboid-like"/>
    <property type="match status" value="1"/>
</dbReference>
<comment type="caution">
    <text evidence="12">The sequence shown here is derived from an EMBL/GenBank/DDBJ whole genome shotgun (WGS) entry which is preliminary data.</text>
</comment>
<organism evidence="12">
    <name type="scientific">Tetraodon nigroviridis</name>
    <name type="common">Spotted green pufferfish</name>
    <name type="synonym">Chelonodon nigroviridis</name>
    <dbReference type="NCBI Taxonomy" id="99883"/>
    <lineage>
        <taxon>Eukaryota</taxon>
        <taxon>Metazoa</taxon>
        <taxon>Chordata</taxon>
        <taxon>Craniata</taxon>
        <taxon>Vertebrata</taxon>
        <taxon>Euteleostomi</taxon>
        <taxon>Actinopterygii</taxon>
        <taxon>Neopterygii</taxon>
        <taxon>Teleostei</taxon>
        <taxon>Neoteleostei</taxon>
        <taxon>Acanthomorphata</taxon>
        <taxon>Eupercaria</taxon>
        <taxon>Tetraodontiformes</taxon>
        <taxon>Tetradontoidea</taxon>
        <taxon>Tetraodontidae</taxon>
        <taxon>Tetraodon</taxon>
    </lineage>
</organism>
<dbReference type="EC" id="3.4.21.105" evidence="4"/>
<feature type="non-terminal residue" evidence="12">
    <location>
        <position position="1"/>
    </location>
</feature>
<dbReference type="PROSITE" id="PS50222">
    <property type="entry name" value="EF_HAND_2"/>
    <property type="match status" value="1"/>
</dbReference>
<feature type="transmembrane region" description="Helical" evidence="10">
    <location>
        <begin position="197"/>
        <end position="222"/>
    </location>
</feature>
<evidence type="ECO:0000256" key="6">
    <source>
        <dbReference type="ARBA" id="ARBA00022989"/>
    </source>
</evidence>
<evidence type="ECO:0000256" key="2">
    <source>
        <dbReference type="ARBA" id="ARBA00004141"/>
    </source>
</evidence>
<feature type="active site" description="Nucleophile" evidence="9">
    <location>
        <position position="261"/>
    </location>
</feature>
<evidence type="ECO:0000313" key="12">
    <source>
        <dbReference type="EMBL" id="CAF91194.1"/>
    </source>
</evidence>
<evidence type="ECO:0000256" key="4">
    <source>
        <dbReference type="ARBA" id="ARBA00013039"/>
    </source>
</evidence>
<dbReference type="GO" id="GO:0005509">
    <property type="term" value="F:calcium ion binding"/>
    <property type="evidence" value="ECO:0007669"/>
    <property type="project" value="InterPro"/>
</dbReference>
<comment type="catalytic activity">
    <reaction evidence="1">
        <text>Cleaves type-1 transmembrane domains using a catalytic dyad composed of serine and histidine that are contributed by different transmembrane domains.</text>
        <dbReference type="EC" id="3.4.21.105"/>
    </reaction>
</comment>
<keyword evidence="6 10" id="KW-1133">Transmembrane helix</keyword>
<dbReference type="PIRSF" id="PIRSF037470">
    <property type="entry name" value="Rhomboid"/>
    <property type="match status" value="1"/>
</dbReference>
<evidence type="ECO:0000259" key="11">
    <source>
        <dbReference type="PROSITE" id="PS50222"/>
    </source>
</evidence>
<evidence type="ECO:0000256" key="5">
    <source>
        <dbReference type="ARBA" id="ARBA00022692"/>
    </source>
</evidence>
<dbReference type="PANTHER" id="PTHR45840:SF5">
    <property type="entry name" value="RHOMBOID-RELATED PROTEIN 3"/>
    <property type="match status" value="1"/>
</dbReference>
<dbReference type="InterPro" id="IPR011992">
    <property type="entry name" value="EF-hand-dom_pair"/>
</dbReference>
<dbReference type="EMBL" id="CAAE01008126">
    <property type="protein sequence ID" value="CAF91194.1"/>
    <property type="molecule type" value="Genomic_DNA"/>
</dbReference>
<dbReference type="InterPro" id="IPR002048">
    <property type="entry name" value="EF_hand_dom"/>
</dbReference>
<dbReference type="GO" id="GO:0004252">
    <property type="term" value="F:serine-type endopeptidase activity"/>
    <property type="evidence" value="ECO:0007669"/>
    <property type="project" value="UniProtKB-UniRule"/>
</dbReference>
<evidence type="ECO:0000256" key="1">
    <source>
        <dbReference type="ARBA" id="ARBA00000156"/>
    </source>
</evidence>